<name>A0A419SDE2_9BACL</name>
<evidence type="ECO:0000313" key="4">
    <source>
        <dbReference type="Proteomes" id="UP000284219"/>
    </source>
</evidence>
<evidence type="ECO:0000313" key="3">
    <source>
        <dbReference type="EMBL" id="RKD20967.1"/>
    </source>
</evidence>
<comment type="caution">
    <text evidence="3">The sequence shown here is derived from an EMBL/GenBank/DDBJ whole genome shotgun (WGS) entry which is preliminary data.</text>
</comment>
<proteinExistence type="predicted"/>
<protein>
    <recommendedName>
        <fullName evidence="2">DUF7210 domain-containing protein</fullName>
    </recommendedName>
</protein>
<feature type="region of interest" description="Disordered" evidence="1">
    <location>
        <begin position="49"/>
        <end position="69"/>
    </location>
</feature>
<reference evidence="3 4" key="1">
    <citation type="submission" date="2016-08" db="EMBL/GenBank/DDBJ databases">
        <title>Novel Firmicute Genomes.</title>
        <authorList>
            <person name="Poppleton D.I."/>
            <person name="Gribaldo S."/>
        </authorList>
    </citation>
    <scope>NUCLEOTIDE SEQUENCE [LARGE SCALE GENOMIC DNA]</scope>
    <source>
        <strain evidence="3 4">RAOx-1</strain>
    </source>
</reference>
<feature type="domain" description="DUF7210" evidence="2">
    <location>
        <begin position="3"/>
        <end position="41"/>
    </location>
</feature>
<dbReference type="EMBL" id="MCHY01000013">
    <property type="protein sequence ID" value="RKD20967.1"/>
    <property type="molecule type" value="Genomic_DNA"/>
</dbReference>
<dbReference type="Proteomes" id="UP000284219">
    <property type="component" value="Unassembled WGS sequence"/>
</dbReference>
<accession>A0A419SDE2</accession>
<dbReference type="AlphaFoldDB" id="A0A419SDE2"/>
<keyword evidence="4" id="KW-1185">Reference proteome</keyword>
<sequence length="69" mass="7759">MKVDVKATGVIKHGGKWFQSGDAIKKIKKEDGERLIFLGVAKELIVEAPQPEKEVEEPVEEKEEKKKGK</sequence>
<dbReference type="Pfam" id="PF23843">
    <property type="entry name" value="DUF7210"/>
    <property type="match status" value="1"/>
</dbReference>
<gene>
    <name evidence="3" type="ORF">BEP19_14875</name>
</gene>
<organism evidence="3 4">
    <name type="scientific">Ammoniphilus oxalaticus</name>
    <dbReference type="NCBI Taxonomy" id="66863"/>
    <lineage>
        <taxon>Bacteria</taxon>
        <taxon>Bacillati</taxon>
        <taxon>Bacillota</taxon>
        <taxon>Bacilli</taxon>
        <taxon>Bacillales</taxon>
        <taxon>Paenibacillaceae</taxon>
        <taxon>Aneurinibacillus group</taxon>
        <taxon>Ammoniphilus</taxon>
    </lineage>
</organism>
<evidence type="ECO:0000259" key="2">
    <source>
        <dbReference type="Pfam" id="PF23843"/>
    </source>
</evidence>
<dbReference type="InterPro" id="IPR055634">
    <property type="entry name" value="DUF7210"/>
</dbReference>
<evidence type="ECO:0000256" key="1">
    <source>
        <dbReference type="SAM" id="MobiDB-lite"/>
    </source>
</evidence>